<keyword evidence="4" id="KW-0378">Hydrolase</keyword>
<dbReference type="InterPro" id="IPR001736">
    <property type="entry name" value="PLipase_D/transphosphatidylase"/>
</dbReference>
<keyword evidence="10" id="KW-1185">Reference proteome</keyword>
<dbReference type="Pfam" id="PF13091">
    <property type="entry name" value="PLDc_2"/>
    <property type="match status" value="1"/>
</dbReference>
<dbReference type="SUPFAM" id="SSF56024">
    <property type="entry name" value="Phospholipase D/nuclease"/>
    <property type="match status" value="2"/>
</dbReference>
<dbReference type="SMART" id="SM00155">
    <property type="entry name" value="PLDc"/>
    <property type="match status" value="2"/>
</dbReference>
<comment type="catalytic activity">
    <reaction evidence="1">
        <text>a 1,2-diacyl-sn-glycero-3-phosphocholine + H2O = a 1,2-diacyl-sn-glycero-3-phosphate + choline + H(+)</text>
        <dbReference type="Rhea" id="RHEA:14445"/>
        <dbReference type="ChEBI" id="CHEBI:15354"/>
        <dbReference type="ChEBI" id="CHEBI:15377"/>
        <dbReference type="ChEBI" id="CHEBI:15378"/>
        <dbReference type="ChEBI" id="CHEBI:57643"/>
        <dbReference type="ChEBI" id="CHEBI:58608"/>
        <dbReference type="EC" id="3.1.4.4"/>
    </reaction>
</comment>
<accession>A0ABM8W287</accession>
<dbReference type="PANTHER" id="PTHR18896">
    <property type="entry name" value="PHOSPHOLIPASE D"/>
    <property type="match status" value="1"/>
</dbReference>
<dbReference type="EC" id="3.1.4.4" evidence="2"/>
<reference evidence="9 10" key="1">
    <citation type="submission" date="2021-06" db="EMBL/GenBank/DDBJ databases">
        <authorList>
            <person name="Kallberg Y."/>
            <person name="Tangrot J."/>
            <person name="Rosling A."/>
        </authorList>
    </citation>
    <scope>NUCLEOTIDE SEQUENCE [LARGE SCALE GENOMIC DNA]</scope>
    <source>
        <strain evidence="9 10">120-4 pot B 10/14</strain>
    </source>
</reference>
<gene>
    <name evidence="9" type="ORF">GMARGA_LOCUS2454</name>
</gene>
<keyword evidence="3" id="KW-0677">Repeat</keyword>
<dbReference type="Proteomes" id="UP000789901">
    <property type="component" value="Unassembled WGS sequence"/>
</dbReference>
<feature type="domain" description="PLD phosphodiesterase" evidence="8">
    <location>
        <begin position="555"/>
        <end position="582"/>
    </location>
</feature>
<evidence type="ECO:0000313" key="9">
    <source>
        <dbReference type="EMBL" id="CAG8506332.1"/>
    </source>
</evidence>
<protein>
    <recommendedName>
        <fullName evidence="2">phospholipase D</fullName>
        <ecNumber evidence="2">3.1.4.4</ecNumber>
    </recommendedName>
</protein>
<dbReference type="Pfam" id="PF00614">
    <property type="entry name" value="PLDc"/>
    <property type="match status" value="1"/>
</dbReference>
<dbReference type="InterPro" id="IPR015679">
    <property type="entry name" value="PLipase_D_fam"/>
</dbReference>
<dbReference type="PROSITE" id="PS50035">
    <property type="entry name" value="PLD"/>
    <property type="match status" value="2"/>
</dbReference>
<proteinExistence type="predicted"/>
<feature type="region of interest" description="Disordered" evidence="7">
    <location>
        <begin position="36"/>
        <end position="78"/>
    </location>
</feature>
<comment type="caution">
    <text evidence="9">The sequence shown here is derived from an EMBL/GenBank/DDBJ whole genome shotgun (WGS) entry which is preliminary data.</text>
</comment>
<evidence type="ECO:0000256" key="3">
    <source>
        <dbReference type="ARBA" id="ARBA00022737"/>
    </source>
</evidence>
<evidence type="ECO:0000256" key="4">
    <source>
        <dbReference type="ARBA" id="ARBA00022801"/>
    </source>
</evidence>
<name>A0ABM8W287_GIGMA</name>
<keyword evidence="6" id="KW-0443">Lipid metabolism</keyword>
<dbReference type="InterPro" id="IPR025202">
    <property type="entry name" value="PLD-like_dom"/>
</dbReference>
<dbReference type="EMBL" id="CAJVQB010000768">
    <property type="protein sequence ID" value="CAG8506332.1"/>
    <property type="molecule type" value="Genomic_DNA"/>
</dbReference>
<feature type="compositionally biased region" description="Low complexity" evidence="7">
    <location>
        <begin position="38"/>
        <end position="57"/>
    </location>
</feature>
<feature type="domain" description="PLD phosphodiesterase" evidence="8">
    <location>
        <begin position="287"/>
        <end position="314"/>
    </location>
</feature>
<evidence type="ECO:0000313" key="10">
    <source>
        <dbReference type="Proteomes" id="UP000789901"/>
    </source>
</evidence>
<evidence type="ECO:0000256" key="2">
    <source>
        <dbReference type="ARBA" id="ARBA00012027"/>
    </source>
</evidence>
<feature type="compositionally biased region" description="Basic and acidic residues" evidence="7">
    <location>
        <begin position="59"/>
        <end position="76"/>
    </location>
</feature>
<evidence type="ECO:0000256" key="5">
    <source>
        <dbReference type="ARBA" id="ARBA00022963"/>
    </source>
</evidence>
<evidence type="ECO:0000256" key="7">
    <source>
        <dbReference type="SAM" id="MobiDB-lite"/>
    </source>
</evidence>
<sequence>MGQSNSLESSKNWTSGNSEIDKFIQYSQEAGMELSLYTSSETSSENNSGISNISTSEPSEIRKQFDESDRNMKRIEQSPIHPGAIYRSRYIATQKNSITGNKIIKITNKIKKNEIEVHNTRNMRMIIDLPNILIKYEGIDNPYGSFASVQKNVEVQAYIDGHDYFQAIEKAISEAKKEILIMGWWLSPELVNFNHDLVVLRQLNHEESLRLHSLFKKKADDGIKIFIILHQEQPEYFKIDSQHSEEMLQHDNIFVLRHSSGNIASVAFDNLMNIFDLNIPNVDCLNLAWYHHEKVVIIDQYEAFIGGIDLCFGRYDTKEHILTEVSKTYKSNEIWPGKDYSNPRIKDFEFVRVWKESLIKKSKDARMPWHDVSVSFKGKCVLDLVTHFNQRWEFIKGKQINIFTPEIKPSPEQFSELKVNSGNLGTCNIQILRSCGNWSNGINLEAIAARIKRAIEKEKEDSRFRTIIILPLLPEIPGDLDSNNLQLCQIVRYQYQSIRGLMSAISDICKEKGKLPEDYITFYGLRNWGIIGKNKQDLFDSSNFKDISTQDIVAEQVYVHSNIMIVDDRKVICGSANLNDRSMIGDYDSEIAVIIEDTQLVDSKMNGKLWKAGNFAYTLRKKLFMEHIGLSDDKEHLVVDPICDSFYKNLWLNKAKYNTKIFRNIFHCIPDDNVLSWNACKEFVSKSNPGHMCSNHTIGEVAEQLARVYGHLVQFPLQFMKKEKFFD</sequence>
<organism evidence="9 10">
    <name type="scientific">Gigaspora margarita</name>
    <dbReference type="NCBI Taxonomy" id="4874"/>
    <lineage>
        <taxon>Eukaryota</taxon>
        <taxon>Fungi</taxon>
        <taxon>Fungi incertae sedis</taxon>
        <taxon>Mucoromycota</taxon>
        <taxon>Glomeromycotina</taxon>
        <taxon>Glomeromycetes</taxon>
        <taxon>Diversisporales</taxon>
        <taxon>Gigasporaceae</taxon>
        <taxon>Gigaspora</taxon>
    </lineage>
</organism>
<evidence type="ECO:0000259" key="8">
    <source>
        <dbReference type="PROSITE" id="PS50035"/>
    </source>
</evidence>
<dbReference type="Gene3D" id="3.30.870.10">
    <property type="entry name" value="Endonuclease Chain A"/>
    <property type="match status" value="2"/>
</dbReference>
<dbReference type="PANTHER" id="PTHR18896:SF76">
    <property type="entry name" value="PHOSPHOLIPASE"/>
    <property type="match status" value="1"/>
</dbReference>
<evidence type="ECO:0000256" key="6">
    <source>
        <dbReference type="ARBA" id="ARBA00023098"/>
    </source>
</evidence>
<evidence type="ECO:0000256" key="1">
    <source>
        <dbReference type="ARBA" id="ARBA00000798"/>
    </source>
</evidence>
<keyword evidence="5" id="KW-0442">Lipid degradation</keyword>